<feature type="region of interest" description="Disordered" evidence="1">
    <location>
        <begin position="1"/>
        <end position="20"/>
    </location>
</feature>
<dbReference type="AlphaFoldDB" id="A0A2M7H2R2"/>
<dbReference type="Proteomes" id="UP000230292">
    <property type="component" value="Unassembled WGS sequence"/>
</dbReference>
<proteinExistence type="predicted"/>
<feature type="compositionally biased region" description="Polar residues" evidence="1">
    <location>
        <begin position="1"/>
        <end position="18"/>
    </location>
</feature>
<protein>
    <submittedName>
        <fullName evidence="2">Uncharacterized protein</fullName>
    </submittedName>
</protein>
<sequence length="63" mass="7278">MSQDQFSKINQAAKQGSSPEDLYAAFQEELLQIQKDGESELETLRRHVDEQRLADLKNDIEEL</sequence>
<gene>
    <name evidence="2" type="ORF">COW24_05000</name>
</gene>
<comment type="caution">
    <text evidence="2">The sequence shown here is derived from an EMBL/GenBank/DDBJ whole genome shotgun (WGS) entry which is preliminary data.</text>
</comment>
<evidence type="ECO:0000256" key="1">
    <source>
        <dbReference type="SAM" id="MobiDB-lite"/>
    </source>
</evidence>
<dbReference type="EMBL" id="PFGC01000050">
    <property type="protein sequence ID" value="PIW36537.1"/>
    <property type="molecule type" value="Genomic_DNA"/>
</dbReference>
<organism evidence="2 3">
    <name type="scientific">Candidatus Kerfeldbacteria bacterium CG15_BIG_FIL_POST_REV_8_21_14_020_45_12</name>
    <dbReference type="NCBI Taxonomy" id="2014247"/>
    <lineage>
        <taxon>Bacteria</taxon>
        <taxon>Candidatus Kerfeldiibacteriota</taxon>
    </lineage>
</organism>
<accession>A0A2M7H2R2</accession>
<reference evidence="2 3" key="1">
    <citation type="submission" date="2017-09" db="EMBL/GenBank/DDBJ databases">
        <title>Depth-based differentiation of microbial function through sediment-hosted aquifers and enrichment of novel symbionts in the deep terrestrial subsurface.</title>
        <authorList>
            <person name="Probst A.J."/>
            <person name="Ladd B."/>
            <person name="Jarett J.K."/>
            <person name="Geller-Mcgrath D.E."/>
            <person name="Sieber C.M."/>
            <person name="Emerson J.B."/>
            <person name="Anantharaman K."/>
            <person name="Thomas B.C."/>
            <person name="Malmstrom R."/>
            <person name="Stieglmeier M."/>
            <person name="Klingl A."/>
            <person name="Woyke T."/>
            <person name="Ryan C.M."/>
            <person name="Banfield J.F."/>
        </authorList>
    </citation>
    <scope>NUCLEOTIDE SEQUENCE [LARGE SCALE GENOMIC DNA]</scope>
    <source>
        <strain evidence="2">CG15_BIG_FIL_POST_REV_8_21_14_020_45_12</strain>
    </source>
</reference>
<evidence type="ECO:0000313" key="3">
    <source>
        <dbReference type="Proteomes" id="UP000230292"/>
    </source>
</evidence>
<name>A0A2M7H2R2_9BACT</name>
<evidence type="ECO:0000313" key="2">
    <source>
        <dbReference type="EMBL" id="PIW36537.1"/>
    </source>
</evidence>